<organism evidence="2 5">
    <name type="scientific">Sanguibacteroides justesenii</name>
    <dbReference type="NCBI Taxonomy" id="1547597"/>
    <lineage>
        <taxon>Bacteria</taxon>
        <taxon>Pseudomonadati</taxon>
        <taxon>Bacteroidota</taxon>
        <taxon>Bacteroidia</taxon>
        <taxon>Bacteroidales</taxon>
        <taxon>Porphyromonadaceae</taxon>
        <taxon>Sanguibacteroides</taxon>
    </lineage>
</organism>
<dbReference type="OrthoDB" id="713122at2"/>
<sequence>MRNYFILLFLTGILILNACTKVDKLSDEANITSLAVTGITPQGINIDQNNITIENNIVSIPLNYGRKLFPLTLSTEIKFSSTTDGTMSTNAQPLNLKEFTFNDVYTPQTFYLISESGVPHLAQIILIDQPNAEISDFKITNFPEDKVSTRIRDNYVRIVFKDAIEKWPIDIEAQITRIGEWKEGSDITSFHFTQPGETKHLTLVADNGDERVWNIQIVPPIENSDFELWINEGTIDVNINPIPGKGFGWATANNMFVQGTLPVSNNGGKAAQISTDIQSIGFIGDLVTAGTLFTGYFKMNISKLDDPRAMTYFGIPFINRPASLSIDVKYKPGNTLQQSVKNKDGKYVLTEAKGIDEGRIWVKLLHWNGEGELEYHDRDIPDLTVIGEGDYVLKGSDLSLRDWKNIVIPIKYTSDLEPTHISIVMTSSNKGDLFIGAKGSTLTVDNLTFKY</sequence>
<evidence type="ECO:0000259" key="1">
    <source>
        <dbReference type="Pfam" id="PF13201"/>
    </source>
</evidence>
<evidence type="ECO:0000313" key="5">
    <source>
        <dbReference type="Proteomes" id="UP000031980"/>
    </source>
</evidence>
<reference evidence="3 4" key="2">
    <citation type="submission" date="2014-07" db="EMBL/GenBank/DDBJ databases">
        <title>Porphyromonadaceae bacterium OUH 334697 = ATCC BAA-2682 = DSM 28341 draft genome.</title>
        <authorList>
            <person name="Sydenham T.V."/>
            <person name="Hasman H."/>
            <person name="Justesen U.S."/>
        </authorList>
    </citation>
    <scope>NUCLEOTIDE SEQUENCE [LARGE SCALE GENOMIC DNA]</scope>
    <source>
        <strain evidence="3 4">OUH 334697</strain>
    </source>
</reference>
<keyword evidence="5" id="KW-1185">Reference proteome</keyword>
<protein>
    <recommendedName>
        <fullName evidence="1">Putative carbohydrate metabolism domain-containing protein</fullName>
    </recommendedName>
</protein>
<dbReference type="Proteomes" id="UP000031980">
    <property type="component" value="Unassembled WGS sequence"/>
</dbReference>
<evidence type="ECO:0000313" key="3">
    <source>
        <dbReference type="EMBL" id="KIO45375.1"/>
    </source>
</evidence>
<dbReference type="Pfam" id="PF13201">
    <property type="entry name" value="PCMD"/>
    <property type="match status" value="1"/>
</dbReference>
<dbReference type="RefSeq" id="WP_041503318.1">
    <property type="nucleotide sequence ID" value="NZ_JPIT01000018.1"/>
</dbReference>
<dbReference type="EMBL" id="JPIT01000018">
    <property type="protein sequence ID" value="KIO45375.1"/>
    <property type="molecule type" value="Genomic_DNA"/>
</dbReference>
<evidence type="ECO:0000313" key="4">
    <source>
        <dbReference type="Proteomes" id="UP000031937"/>
    </source>
</evidence>
<gene>
    <name evidence="2" type="ORF">BA92_09190</name>
    <name evidence="3" type="ORF">IE90_08130</name>
</gene>
<name>A0A0C3MD98_9PORP</name>
<dbReference type="Gene3D" id="2.60.120.890">
    <property type="entry name" value="BT2081, beta-jelly-roll domain"/>
    <property type="match status" value="1"/>
</dbReference>
<dbReference type="Proteomes" id="UP000031937">
    <property type="component" value="Unassembled WGS sequence"/>
</dbReference>
<dbReference type="InterPro" id="IPR025112">
    <property type="entry name" value="PCMD"/>
</dbReference>
<dbReference type="InterPro" id="IPR038653">
    <property type="entry name" value="Put_CMD_sf"/>
</dbReference>
<evidence type="ECO:0000313" key="2">
    <source>
        <dbReference type="EMBL" id="KIO44368.1"/>
    </source>
</evidence>
<proteinExistence type="predicted"/>
<comment type="caution">
    <text evidence="2">The sequence shown here is derived from an EMBL/GenBank/DDBJ whole genome shotgun (WGS) entry which is preliminary data.</text>
</comment>
<feature type="domain" description="Putative carbohydrate metabolism" evidence="1">
    <location>
        <begin position="261"/>
        <end position="448"/>
    </location>
</feature>
<reference evidence="2 5" key="1">
    <citation type="submission" date="2014-07" db="EMBL/GenBank/DDBJ databases">
        <title>Porphyromonadaceae bacterium OUH 308042 = ATCC BAA-2681 = DSM 28342 draft genome.</title>
        <authorList>
            <person name="Sydenham T.V."/>
            <person name="Hasman H."/>
            <person name="Justensen U.S."/>
        </authorList>
    </citation>
    <scope>NUCLEOTIDE SEQUENCE [LARGE SCALE GENOMIC DNA]</scope>
    <source>
        <strain evidence="2 5">OUH 308042</strain>
    </source>
</reference>
<dbReference type="AlphaFoldDB" id="A0A0C3MD98"/>
<dbReference type="EMBL" id="JPIU01000039">
    <property type="protein sequence ID" value="KIO44368.1"/>
    <property type="molecule type" value="Genomic_DNA"/>
</dbReference>
<accession>A0A0C3MD98</accession>